<keyword evidence="10" id="KW-0786">Thiamine pyrophosphate</keyword>
<keyword evidence="11 15" id="KW-0472">Membrane</keyword>
<evidence type="ECO:0000256" key="1">
    <source>
        <dbReference type="ARBA" id="ARBA00001964"/>
    </source>
</evidence>
<dbReference type="InterPro" id="IPR002885">
    <property type="entry name" value="PPR_rpt"/>
</dbReference>
<proteinExistence type="inferred from homology"/>
<dbReference type="InterPro" id="IPR001129">
    <property type="entry name" value="Membr-assoc_MAPEG"/>
</dbReference>
<evidence type="ECO:0000256" key="2">
    <source>
        <dbReference type="ARBA" id="ARBA00004370"/>
    </source>
</evidence>
<name>A0ABP0SVU9_9DINO</name>
<feature type="domain" description="Dehydrogenase E1 component" evidence="16">
    <location>
        <begin position="336"/>
        <end position="662"/>
    </location>
</feature>
<dbReference type="InterPro" id="IPR029061">
    <property type="entry name" value="THDP-binding"/>
</dbReference>
<evidence type="ECO:0000256" key="9">
    <source>
        <dbReference type="ARBA" id="ARBA00023002"/>
    </source>
</evidence>
<evidence type="ECO:0000256" key="3">
    <source>
        <dbReference type="ARBA" id="ARBA00006936"/>
    </source>
</evidence>
<dbReference type="Gene3D" id="1.20.120.550">
    <property type="entry name" value="Membrane associated eicosanoid/glutathione metabolism-like domain"/>
    <property type="match status" value="1"/>
</dbReference>
<dbReference type="InterPro" id="IPR002935">
    <property type="entry name" value="SAM_O-MeTrfase"/>
</dbReference>
<dbReference type="NCBIfam" id="TIGR00756">
    <property type="entry name" value="PPR"/>
    <property type="match status" value="3"/>
</dbReference>
<dbReference type="Pfam" id="PF01535">
    <property type="entry name" value="PPR"/>
    <property type="match status" value="4"/>
</dbReference>
<dbReference type="Gene3D" id="1.25.40.10">
    <property type="entry name" value="Tetratricopeptide repeat domain"/>
    <property type="match status" value="4"/>
</dbReference>
<evidence type="ECO:0000256" key="7">
    <source>
        <dbReference type="ARBA" id="ARBA00022692"/>
    </source>
</evidence>
<gene>
    <name evidence="17" type="ORF">CCMP2556_LOCUS53901</name>
</gene>
<dbReference type="InterPro" id="IPR011603">
    <property type="entry name" value="2oxoglutarate_DH_E1"/>
</dbReference>
<evidence type="ECO:0000256" key="6">
    <source>
        <dbReference type="ARBA" id="ARBA00022691"/>
    </source>
</evidence>
<dbReference type="SUPFAM" id="SSF53335">
    <property type="entry name" value="S-adenosyl-L-methionine-dependent methyltransferases"/>
    <property type="match status" value="1"/>
</dbReference>
<feature type="repeat" description="PPR" evidence="13">
    <location>
        <begin position="1039"/>
        <end position="1073"/>
    </location>
</feature>
<feature type="transmembrane region" description="Helical" evidence="15">
    <location>
        <begin position="1862"/>
        <end position="1879"/>
    </location>
</feature>
<dbReference type="Proteomes" id="UP001642484">
    <property type="component" value="Unassembled WGS sequence"/>
</dbReference>
<comment type="similarity">
    <text evidence="3">Belongs to the alpha-ketoglutarate dehydrogenase family.</text>
</comment>
<dbReference type="Gene3D" id="3.40.50.150">
    <property type="entry name" value="Vaccinia Virus protein VP39"/>
    <property type="match status" value="1"/>
</dbReference>
<dbReference type="Pfam" id="PF01124">
    <property type="entry name" value="MAPEG"/>
    <property type="match status" value="1"/>
</dbReference>
<feature type="transmembrane region" description="Helical" evidence="15">
    <location>
        <begin position="1818"/>
        <end position="1841"/>
    </location>
</feature>
<dbReference type="CDD" id="cd02016">
    <property type="entry name" value="TPP_E1_OGDC_like"/>
    <property type="match status" value="1"/>
</dbReference>
<evidence type="ECO:0000313" key="18">
    <source>
        <dbReference type="Proteomes" id="UP001642484"/>
    </source>
</evidence>
<feature type="repeat" description="PPR" evidence="13">
    <location>
        <begin position="1106"/>
        <end position="1140"/>
    </location>
</feature>
<protein>
    <recommendedName>
        <fullName evidence="16">Dehydrogenase E1 component domain-containing protein</fullName>
    </recommendedName>
</protein>
<dbReference type="CDD" id="cd02440">
    <property type="entry name" value="AdoMet_MTases"/>
    <property type="match status" value="1"/>
</dbReference>
<dbReference type="InterPro" id="IPR029063">
    <property type="entry name" value="SAM-dependent_MTases_sf"/>
</dbReference>
<dbReference type="Gene3D" id="3.40.50.12470">
    <property type="match status" value="2"/>
</dbReference>
<keyword evidence="4" id="KW-0489">Methyltransferase</keyword>
<evidence type="ECO:0000256" key="4">
    <source>
        <dbReference type="ARBA" id="ARBA00022603"/>
    </source>
</evidence>
<feature type="compositionally biased region" description="Basic and acidic residues" evidence="14">
    <location>
        <begin position="843"/>
        <end position="858"/>
    </location>
</feature>
<dbReference type="PANTHER" id="PTHR23152:SF4">
    <property type="entry name" value="2-OXOADIPATE DEHYDROGENASE COMPLEX COMPONENT E1"/>
    <property type="match status" value="1"/>
</dbReference>
<dbReference type="Gene3D" id="3.40.50.970">
    <property type="match status" value="1"/>
</dbReference>
<dbReference type="Pfam" id="PF00676">
    <property type="entry name" value="E1_dh"/>
    <property type="match status" value="1"/>
</dbReference>
<feature type="region of interest" description="Disordered" evidence="14">
    <location>
        <begin position="829"/>
        <end position="858"/>
    </location>
</feature>
<dbReference type="InterPro" id="IPR001017">
    <property type="entry name" value="DH_E1"/>
</dbReference>
<evidence type="ECO:0000256" key="8">
    <source>
        <dbReference type="ARBA" id="ARBA00022989"/>
    </source>
</evidence>
<keyword evidence="18" id="KW-1185">Reference proteome</keyword>
<keyword evidence="8 15" id="KW-1133">Transmembrane helix</keyword>
<keyword evidence="5" id="KW-0808">Transferase</keyword>
<dbReference type="SUPFAM" id="SSF161084">
    <property type="entry name" value="MAPEG domain-like"/>
    <property type="match status" value="1"/>
</dbReference>
<dbReference type="InterPro" id="IPR023352">
    <property type="entry name" value="MAPEG-like_dom_sf"/>
</dbReference>
<comment type="subcellular location">
    <subcellularLocation>
        <location evidence="2">Membrane</location>
    </subcellularLocation>
</comment>
<keyword evidence="6" id="KW-0949">S-adenosyl-L-methionine</keyword>
<feature type="transmembrane region" description="Helical" evidence="15">
    <location>
        <begin position="1942"/>
        <end position="1966"/>
    </location>
</feature>
<evidence type="ECO:0000313" key="17">
    <source>
        <dbReference type="EMBL" id="CAK9116280.1"/>
    </source>
</evidence>
<dbReference type="PROSITE" id="PS51375">
    <property type="entry name" value="PPR"/>
    <property type="match status" value="2"/>
</dbReference>
<evidence type="ECO:0000256" key="12">
    <source>
        <dbReference type="ARBA" id="ARBA00023453"/>
    </source>
</evidence>
<dbReference type="InterPro" id="IPR011990">
    <property type="entry name" value="TPR-like_helical_dom_sf"/>
</dbReference>
<dbReference type="Gene3D" id="1.10.287.1150">
    <property type="entry name" value="TPP helical domain"/>
    <property type="match status" value="1"/>
</dbReference>
<comment type="similarity">
    <text evidence="12">Belongs to the class I-like SAM-binding methyltransferase superfamily. Cation-dependent O-methyltransferase family.</text>
</comment>
<dbReference type="PANTHER" id="PTHR23152">
    <property type="entry name" value="2-OXOGLUTARATE DEHYDROGENASE"/>
    <property type="match status" value="1"/>
</dbReference>
<dbReference type="EMBL" id="CAXAMN010028361">
    <property type="protein sequence ID" value="CAK9116280.1"/>
    <property type="molecule type" value="Genomic_DNA"/>
</dbReference>
<evidence type="ECO:0000256" key="10">
    <source>
        <dbReference type="ARBA" id="ARBA00023052"/>
    </source>
</evidence>
<evidence type="ECO:0000256" key="13">
    <source>
        <dbReference type="PROSITE-ProRule" id="PRU00708"/>
    </source>
</evidence>
<accession>A0ABP0SVU9</accession>
<sequence length="2025" mass="221073">MDWDGWAHLELVRQVARADVDLSRRSKGRLEQRIPPELSIPVLAAVALYAREAKAPKEEELPAAVVPVACKEMAVQADAEEVSPEMPAPRSSEGSLDVEKGVDQDEDEDGSPMPVAEHRFLAVEPSELPTPEALKMAELRELFEEASNLYEWTPAKEEEAVKSQLLSDVQRLLETLEDAVLQTVVADAATNLARLNEQKQRADASEHLRGDLGDSDITVKDFIEKCHQFEDELCKKYGGLSESVPELDPSFHGFSEADLGKAFQVSLAGLNGEHTLQEVVDTLKRTYSGSVGIEYMHIGDLQKIEWVRQRVEDPNFIPSDKNKLLKVYQELLKVDTFEQFLNVQYKTTKRFGVDGGEAAVAGVNAAIEKAAALGMTECVLGMPHRGRLNVLTNVVRKPLVQMFAEFKGTHYDFESLVEKSEGDDWLFAGDVKYHLGTSQTFSLPGGNTITATLEANPSHLETVNTVTLGRARAKQYYLGNDAESRTRVLPILFHGDASFAGQGVVYETMQLAHVKEFDVGGTIHVIINNQVGFTTDPVDDRSTMYTSDVGKTFNLPILHVNGDDPVAVISAFELAAEWRQHWQTDVPRVLICYRRFGHNETDAPEYTQPVLYKQINKHPRTEAVYAKSLVEHSIASQKELDSMKSDLWKEHETAFKAADSYQPSAEAEWVATKWQGFVRPTDVSNSHPTGVDIELLRKIGERLCYTPQGFKAHPGLKRQLKKKLEDLEHGETIDWATAEALAFGTLLLEGNHVLDHPPPWAYRNGATGAPFRAMAPSAENGEGLLPPEALGRQTGATAAARGARQHLGVGAQALALEAQRCHEAAERLGREGSCSDPGGVAAGHDREPGPLDTHRPSRRPIDLRRALAMQWGVPVNAFHLNVAIKACRRHKDWQRALQLLRAAPKMKVVPDRISYNAVIPACAAWTRALAVLAEMLAASIVPNEISYSSTINCDTPWPLSLQLLKEMLQEQLEPYLPAFNAAIHRCGAQWPCGLALLQQLQDATVEADLVGWNAAIGACEKASVWGAALAILHRMPKPDTVSFNTAMSACGKAKRWEDALALFYAMPASDTVSLNTLMSAFARGGEWTKALMLFDLARGRLSLSVDVYTITSVISACATASQWREALQLMKEMIRPAISAYNAAIMACDKAGQWEQALGLFRAMPRQSIRSDHLSCHSVTSACAEASQWQLALSLAKSRPSTVACSAAITAATRGEHRPIALQLFAEMPALQLQRDVVCHGAALCACPTWPEALEMLEQMTSEVLQPNEICFSAVIALCDAWEAALKLLALAREAAVQASEAGYGAAIRSCEASGQWACALQLLQSMSSERLDATNSAAAAMAVCSSAGRWEEVLLLADSDLFHSLSAVDRSTVMGTALMECERHSAAWAERGVLRRLAMDLAPGARGAVRCSAWLRRFAAATVKGGLRNAALLREIADSEPSVRPYHQAAAMLKHILCKVAPLDVDGILIALDEFGQENLGWAKFAGGLKGATLQSAVCGGLPAGGHHGVFEIGTYWGTSSLRLAHALRAGTGTSSPRGFGATVTTVELDPVHVAVARVLFAFAGVDVQVLTGHSRAVLPRLGARRFAAVLMDRWGSEYEEDVDLLERLQLLKAGSVLVADNVLSTGAAGFLWRTGRGQANTASRYTSQIIQVEEVVDKSEDWISVSVLTAPPDPFPRRPLPEALAELQRRSSHLRGRVVGTNGREVAELEMPRFSREARALLPQALERPTVSVCITGQDVQRGTFAHRHCVIKDQATGEDWCFLQNLDMGPQETFGDEVLSDVVDDPVVSPTVSSTMAKADEEKMPELDPLGSVKFLPIIFLGLALPRAIAGAIAVAIWRKWDTQQYEQNIANLVKGEHGYLYAAAALFGLMVHWINQFPMIYKHMLMRMNSGNLRANMMIYKQLGAKEDAPYVVLETQGPVGCYNRANRSLFHFTENSLAFVLCLLLAGVIFPLPALALTACFSVGRVVHQIGYATAGYGGHALGFLIAMLSDMTLQMLCVLVAIKSLGYSGQVSQILRVEL</sequence>
<comment type="cofactor">
    <cofactor evidence="1">
        <name>thiamine diphosphate</name>
        <dbReference type="ChEBI" id="CHEBI:58937"/>
    </cofactor>
</comment>
<evidence type="ECO:0000259" key="16">
    <source>
        <dbReference type="Pfam" id="PF00676"/>
    </source>
</evidence>
<comment type="caution">
    <text evidence="17">The sequence shown here is derived from an EMBL/GenBank/DDBJ whole genome shotgun (WGS) entry which is preliminary data.</text>
</comment>
<evidence type="ECO:0000256" key="11">
    <source>
        <dbReference type="ARBA" id="ARBA00023136"/>
    </source>
</evidence>
<reference evidence="17 18" key="1">
    <citation type="submission" date="2024-02" db="EMBL/GenBank/DDBJ databases">
        <authorList>
            <person name="Chen Y."/>
            <person name="Shah S."/>
            <person name="Dougan E. K."/>
            <person name="Thang M."/>
            <person name="Chan C."/>
        </authorList>
    </citation>
    <scope>NUCLEOTIDE SEQUENCE [LARGE SCALE GENOMIC DNA]</scope>
</reference>
<keyword evidence="9" id="KW-0560">Oxidoreductase</keyword>
<feature type="region of interest" description="Disordered" evidence="14">
    <location>
        <begin position="77"/>
        <end position="113"/>
    </location>
</feature>
<feature type="region of interest" description="Disordered" evidence="14">
    <location>
        <begin position="775"/>
        <end position="797"/>
    </location>
</feature>
<organism evidence="17 18">
    <name type="scientific">Durusdinium trenchii</name>
    <dbReference type="NCBI Taxonomy" id="1381693"/>
    <lineage>
        <taxon>Eukaryota</taxon>
        <taxon>Sar</taxon>
        <taxon>Alveolata</taxon>
        <taxon>Dinophyceae</taxon>
        <taxon>Suessiales</taxon>
        <taxon>Symbiodiniaceae</taxon>
        <taxon>Durusdinium</taxon>
    </lineage>
</organism>
<evidence type="ECO:0000256" key="15">
    <source>
        <dbReference type="SAM" id="Phobius"/>
    </source>
</evidence>
<evidence type="ECO:0000256" key="5">
    <source>
        <dbReference type="ARBA" id="ARBA00022679"/>
    </source>
</evidence>
<dbReference type="PROSITE" id="PS51682">
    <property type="entry name" value="SAM_OMT_I"/>
    <property type="match status" value="1"/>
</dbReference>
<keyword evidence="7 15" id="KW-0812">Transmembrane</keyword>
<dbReference type="SUPFAM" id="SSF52518">
    <property type="entry name" value="Thiamin diphosphate-binding fold (THDP-binding)"/>
    <property type="match status" value="1"/>
</dbReference>
<evidence type="ECO:0000256" key="14">
    <source>
        <dbReference type="SAM" id="MobiDB-lite"/>
    </source>
</evidence>